<keyword evidence="2" id="KW-1185">Reference proteome</keyword>
<protein>
    <submittedName>
        <fullName evidence="1">DUF1232 domain-containing protein</fullName>
    </submittedName>
</protein>
<gene>
    <name evidence="1" type="ORF">BR63_11085</name>
</gene>
<sequence length="56" mass="6236">MLCKGDLKNTTCTTGDIAHMTGEIARFFMINPMLLINPVDIMPEFLGFLGLTRGYI</sequence>
<dbReference type="EMBL" id="CP045798">
    <property type="protein sequence ID" value="QNB46806.1"/>
    <property type="molecule type" value="Genomic_DNA"/>
</dbReference>
<reference evidence="1 2" key="1">
    <citation type="journal article" date="2019" name="Front. Microbiol.">
        <title>Thermoanaerosceptrum fracticalcis gen. nov. sp. nov., a Novel Fumarate-Fermenting Microorganism From a Deep Fractured Carbonate Aquifer of the US Great Basin.</title>
        <authorList>
            <person name="Hamilton-Brehm S.D."/>
            <person name="Stewart L.E."/>
            <person name="Zavarin M."/>
            <person name="Caldwell M."/>
            <person name="Lawson P.A."/>
            <person name="Onstott T.C."/>
            <person name="Grzymski J."/>
            <person name="Neveux I."/>
            <person name="Lollar B.S."/>
            <person name="Russell C.E."/>
            <person name="Moser D.P."/>
        </authorList>
    </citation>
    <scope>NUCLEOTIDE SEQUENCE [LARGE SCALE GENOMIC DNA]</scope>
    <source>
        <strain evidence="1 2">DRI-13</strain>
    </source>
</reference>
<proteinExistence type="predicted"/>
<organism evidence="1 2">
    <name type="scientific">Thermanaerosceptrum fracticalcis</name>
    <dbReference type="NCBI Taxonomy" id="1712410"/>
    <lineage>
        <taxon>Bacteria</taxon>
        <taxon>Bacillati</taxon>
        <taxon>Bacillota</taxon>
        <taxon>Clostridia</taxon>
        <taxon>Eubacteriales</taxon>
        <taxon>Peptococcaceae</taxon>
        <taxon>Thermanaerosceptrum</taxon>
    </lineage>
</organism>
<dbReference type="KEGG" id="tfr:BR63_11085"/>
<dbReference type="Proteomes" id="UP000515847">
    <property type="component" value="Chromosome"/>
</dbReference>
<accession>A0A7G6E402</accession>
<evidence type="ECO:0000313" key="1">
    <source>
        <dbReference type="EMBL" id="QNB46806.1"/>
    </source>
</evidence>
<name>A0A7G6E402_THEFR</name>
<evidence type="ECO:0000313" key="2">
    <source>
        <dbReference type="Proteomes" id="UP000515847"/>
    </source>
</evidence>
<dbReference type="AlphaFoldDB" id="A0A7G6E402"/>